<protein>
    <recommendedName>
        <fullName evidence="1 12">GTP 3',8-cyclase</fullName>
        <ecNumber evidence="1 12">4.1.99.22</ecNumber>
    </recommendedName>
    <alternativeName>
        <fullName evidence="12">Molybdenum cofactor biosynthesis protein A</fullName>
    </alternativeName>
</protein>
<keyword evidence="2 12" id="KW-0004">4Fe-4S</keyword>
<feature type="binding site" evidence="12">
    <location>
        <begin position="271"/>
        <end position="273"/>
    </location>
    <ligand>
        <name>GTP</name>
        <dbReference type="ChEBI" id="CHEBI:37565"/>
    </ligand>
</feature>
<feature type="domain" description="Radical SAM core" evidence="13">
    <location>
        <begin position="16"/>
        <end position="242"/>
    </location>
</feature>
<evidence type="ECO:0000256" key="4">
    <source>
        <dbReference type="ARBA" id="ARBA00022723"/>
    </source>
</evidence>
<dbReference type="PANTHER" id="PTHR22960">
    <property type="entry name" value="MOLYBDOPTERIN COFACTOR SYNTHESIS PROTEIN A"/>
    <property type="match status" value="1"/>
</dbReference>
<dbReference type="SFLD" id="SFLDS00029">
    <property type="entry name" value="Radical_SAM"/>
    <property type="match status" value="1"/>
</dbReference>
<accession>A0A837DCS5</accession>
<dbReference type="EC" id="4.1.99.22" evidence="1 12"/>
<dbReference type="SMART" id="SM00729">
    <property type="entry name" value="Elp3"/>
    <property type="match status" value="1"/>
</dbReference>
<feature type="binding site" evidence="12">
    <location>
        <position position="38"/>
    </location>
    <ligand>
        <name>S-adenosyl-L-methionine</name>
        <dbReference type="ChEBI" id="CHEBI:59789"/>
    </ligand>
</feature>
<comment type="function">
    <text evidence="12">Catalyzes the cyclization of GTP to (8S)-3',8-cyclo-7,8-dihydroguanosine 5'-triphosphate.</text>
</comment>
<evidence type="ECO:0000256" key="11">
    <source>
        <dbReference type="ARBA" id="ARBA00048697"/>
    </source>
</evidence>
<dbReference type="SFLD" id="SFLDG01383">
    <property type="entry name" value="cyclic_pyranopterin_phosphate"/>
    <property type="match status" value="1"/>
</dbReference>
<keyword evidence="7 12" id="KW-0411">Iron-sulfur</keyword>
<feature type="binding site" evidence="12">
    <location>
        <position position="25"/>
    </location>
    <ligand>
        <name>GTP</name>
        <dbReference type="ChEBI" id="CHEBI:37565"/>
    </ligand>
</feature>
<keyword evidence="10 12" id="KW-0456">Lyase</keyword>
<sequence>MSPNRPRPDTPALVDSFGRTATDLRVSVTDKCNLRCTYCMPAEGLEWMPDQRLLTDDEIVRLIDIAVRLLGVTDVRLTGGEPLLRPRLEGLVARIAALRPRPRLAMTTNGIGFAKRARAFADAGLDRVNISLDTINPETFERLTRRDRLRHVLDALAAARDAGLEPIKINAVLMRGVNEHEAPDLLRFALDNGYHLRFIEQMPLDAQHGWNRAEMITADEILDLLGTSFTLTPSPTERGGAPAERWLVNGGPEEVGIIPSVTRPFCKTCERTRLTADGAVRSCLFSTTETDLRTLLRNGADDEEIANAWRATMWGKLAGHEINEAGFAQPIRPMSAIGG</sequence>
<evidence type="ECO:0000256" key="9">
    <source>
        <dbReference type="ARBA" id="ARBA00023150"/>
    </source>
</evidence>
<dbReference type="UniPathway" id="UPA00344"/>
<feature type="binding site" evidence="12">
    <location>
        <position position="202"/>
    </location>
    <ligand>
        <name>S-adenosyl-L-methionine</name>
        <dbReference type="ChEBI" id="CHEBI:59789"/>
    </ligand>
</feature>
<proteinExistence type="inferred from homology"/>
<evidence type="ECO:0000256" key="6">
    <source>
        <dbReference type="ARBA" id="ARBA00023004"/>
    </source>
</evidence>
<keyword evidence="5 12" id="KW-0547">Nucleotide-binding</keyword>
<feature type="binding site" evidence="12">
    <location>
        <position position="131"/>
    </location>
    <ligand>
        <name>S-adenosyl-L-methionine</name>
        <dbReference type="ChEBI" id="CHEBI:59789"/>
    </ligand>
</feature>
<dbReference type="CDD" id="cd21117">
    <property type="entry name" value="Twitch_MoaA"/>
    <property type="match status" value="1"/>
</dbReference>
<dbReference type="InterPro" id="IPR006638">
    <property type="entry name" value="Elp3/MiaA/NifB-like_rSAM"/>
</dbReference>
<feature type="binding site" evidence="12">
    <location>
        <position position="76"/>
    </location>
    <ligand>
        <name>GTP</name>
        <dbReference type="ChEBI" id="CHEBI:37565"/>
    </ligand>
</feature>
<dbReference type="HAMAP" id="MF_01225_B">
    <property type="entry name" value="MoaA_B"/>
    <property type="match status" value="1"/>
</dbReference>
<evidence type="ECO:0000313" key="14">
    <source>
        <dbReference type="EMBL" id="KHF44174.1"/>
    </source>
</evidence>
<reference evidence="14 15" key="1">
    <citation type="submission" date="2014-10" db="EMBL/GenBank/DDBJ databases">
        <title>Genome sequence of Micropolyspora internatus JCM3315.</title>
        <authorList>
            <person name="Shin S.-K."/>
            <person name="Yi H."/>
        </authorList>
    </citation>
    <scope>NUCLEOTIDE SEQUENCE [LARGE SCALE GENOMIC DNA]</scope>
    <source>
        <strain evidence="14 15">JCM 3315</strain>
    </source>
</reference>
<evidence type="ECO:0000256" key="3">
    <source>
        <dbReference type="ARBA" id="ARBA00022691"/>
    </source>
</evidence>
<dbReference type="GO" id="GO:0061799">
    <property type="term" value="F:cyclic pyranopterin monophosphate synthase activity"/>
    <property type="evidence" value="ECO:0007669"/>
    <property type="project" value="TreeGrafter"/>
</dbReference>
<evidence type="ECO:0000256" key="1">
    <source>
        <dbReference type="ARBA" id="ARBA00012167"/>
    </source>
</evidence>
<dbReference type="Pfam" id="PF04055">
    <property type="entry name" value="Radical_SAM"/>
    <property type="match status" value="1"/>
</dbReference>
<feature type="binding site" evidence="12">
    <location>
        <position position="32"/>
    </location>
    <ligand>
        <name>[4Fe-4S] cluster</name>
        <dbReference type="ChEBI" id="CHEBI:49883"/>
        <label>1</label>
        <note>4Fe-4S-S-AdoMet</note>
    </ligand>
</feature>
<name>A0A837DCS5_9PSEU</name>
<evidence type="ECO:0000256" key="5">
    <source>
        <dbReference type="ARBA" id="ARBA00022741"/>
    </source>
</evidence>
<evidence type="ECO:0000313" key="15">
    <source>
        <dbReference type="Proteomes" id="UP000030848"/>
    </source>
</evidence>
<organism evidence="14 15">
    <name type="scientific">Saccharomonospora viridis</name>
    <dbReference type="NCBI Taxonomy" id="1852"/>
    <lineage>
        <taxon>Bacteria</taxon>
        <taxon>Bacillati</taxon>
        <taxon>Actinomycetota</taxon>
        <taxon>Actinomycetes</taxon>
        <taxon>Pseudonocardiales</taxon>
        <taxon>Pseudonocardiaceae</taxon>
        <taxon>Saccharomonospora</taxon>
    </lineage>
</organism>
<evidence type="ECO:0000256" key="8">
    <source>
        <dbReference type="ARBA" id="ARBA00023134"/>
    </source>
</evidence>
<evidence type="ECO:0000256" key="7">
    <source>
        <dbReference type="ARBA" id="ARBA00023014"/>
    </source>
</evidence>
<dbReference type="Gene3D" id="3.20.20.70">
    <property type="entry name" value="Aldolase class I"/>
    <property type="match status" value="1"/>
</dbReference>
<dbReference type="InterPro" id="IPR007197">
    <property type="entry name" value="rSAM"/>
</dbReference>
<comment type="similarity">
    <text evidence="12">Belongs to the radical SAM superfamily. MoaA family.</text>
</comment>
<feature type="binding site" evidence="12">
    <location>
        <position position="266"/>
    </location>
    <ligand>
        <name>[4Fe-4S] cluster</name>
        <dbReference type="ChEBI" id="CHEBI:49883"/>
        <label>2</label>
        <note>4Fe-4S-substrate</note>
    </ligand>
</feature>
<dbReference type="CDD" id="cd01335">
    <property type="entry name" value="Radical_SAM"/>
    <property type="match status" value="1"/>
</dbReference>
<feature type="binding site" evidence="12">
    <location>
        <position position="36"/>
    </location>
    <ligand>
        <name>[4Fe-4S] cluster</name>
        <dbReference type="ChEBI" id="CHEBI:49883"/>
        <label>1</label>
        <note>4Fe-4S-S-AdoMet</note>
    </ligand>
</feature>
<evidence type="ECO:0000256" key="10">
    <source>
        <dbReference type="ARBA" id="ARBA00023239"/>
    </source>
</evidence>
<dbReference type="InterPro" id="IPR013483">
    <property type="entry name" value="MoaA"/>
</dbReference>
<dbReference type="GO" id="GO:0046872">
    <property type="term" value="F:metal ion binding"/>
    <property type="evidence" value="ECO:0007669"/>
    <property type="project" value="UniProtKB-KW"/>
</dbReference>
<evidence type="ECO:0000256" key="12">
    <source>
        <dbReference type="HAMAP-Rule" id="MF_01225"/>
    </source>
</evidence>
<dbReference type="SFLD" id="SFLDG01386">
    <property type="entry name" value="main_SPASM_domain-containing"/>
    <property type="match status" value="1"/>
</dbReference>
<evidence type="ECO:0000256" key="2">
    <source>
        <dbReference type="ARBA" id="ARBA00022485"/>
    </source>
</evidence>
<dbReference type="InterPro" id="IPR013785">
    <property type="entry name" value="Aldolase_TIM"/>
</dbReference>
<dbReference type="NCBIfam" id="TIGR02666">
    <property type="entry name" value="moaA"/>
    <property type="match status" value="1"/>
</dbReference>
<dbReference type="Pfam" id="PF06463">
    <property type="entry name" value="Mob_synth_C"/>
    <property type="match status" value="1"/>
</dbReference>
<keyword evidence="6 12" id="KW-0408">Iron</keyword>
<comment type="caution">
    <text evidence="14">The sequence shown here is derived from an EMBL/GenBank/DDBJ whole genome shotgun (WGS) entry which is preliminary data.</text>
</comment>
<dbReference type="GO" id="GO:1904047">
    <property type="term" value="F:S-adenosyl-L-methionine binding"/>
    <property type="evidence" value="ECO:0007669"/>
    <property type="project" value="UniProtKB-UniRule"/>
</dbReference>
<feature type="binding site" evidence="12">
    <location>
        <position position="283"/>
    </location>
    <ligand>
        <name>[4Fe-4S] cluster</name>
        <dbReference type="ChEBI" id="CHEBI:49883"/>
        <label>2</label>
        <note>4Fe-4S-substrate</note>
    </ligand>
</feature>
<dbReference type="GO" id="GO:0051539">
    <property type="term" value="F:4 iron, 4 sulfur cluster binding"/>
    <property type="evidence" value="ECO:0007669"/>
    <property type="project" value="UniProtKB-UniRule"/>
</dbReference>
<dbReference type="PROSITE" id="PS01305">
    <property type="entry name" value="MOAA_NIFB_PQQE"/>
    <property type="match status" value="1"/>
</dbReference>
<feature type="binding site" evidence="12">
    <location>
        <position position="168"/>
    </location>
    <ligand>
        <name>GTP</name>
        <dbReference type="ChEBI" id="CHEBI:37565"/>
    </ligand>
</feature>
<feature type="binding site" evidence="12">
    <location>
        <position position="269"/>
    </location>
    <ligand>
        <name>[4Fe-4S] cluster</name>
        <dbReference type="ChEBI" id="CHEBI:49883"/>
        <label>2</label>
        <note>4Fe-4S-substrate</note>
    </ligand>
</feature>
<dbReference type="InterPro" id="IPR000385">
    <property type="entry name" value="MoaA_NifB_PqqE_Fe-S-bd_CS"/>
</dbReference>
<dbReference type="SUPFAM" id="SSF102114">
    <property type="entry name" value="Radical SAM enzymes"/>
    <property type="match status" value="1"/>
</dbReference>
<feature type="binding site" evidence="12">
    <location>
        <position position="107"/>
    </location>
    <ligand>
        <name>GTP</name>
        <dbReference type="ChEBI" id="CHEBI:37565"/>
    </ligand>
</feature>
<keyword evidence="9 12" id="KW-0501">Molybdenum cofactor biosynthesis</keyword>
<feature type="binding site" evidence="12">
    <location>
        <position position="80"/>
    </location>
    <ligand>
        <name>S-adenosyl-L-methionine</name>
        <dbReference type="ChEBI" id="CHEBI:59789"/>
    </ligand>
</feature>
<comment type="catalytic activity">
    <reaction evidence="11 12">
        <text>GTP + AH2 + S-adenosyl-L-methionine = (8S)-3',8-cyclo-7,8-dihydroguanosine 5'-triphosphate + 5'-deoxyadenosine + L-methionine + A + H(+)</text>
        <dbReference type="Rhea" id="RHEA:49576"/>
        <dbReference type="ChEBI" id="CHEBI:13193"/>
        <dbReference type="ChEBI" id="CHEBI:15378"/>
        <dbReference type="ChEBI" id="CHEBI:17319"/>
        <dbReference type="ChEBI" id="CHEBI:17499"/>
        <dbReference type="ChEBI" id="CHEBI:37565"/>
        <dbReference type="ChEBI" id="CHEBI:57844"/>
        <dbReference type="ChEBI" id="CHEBI:59789"/>
        <dbReference type="ChEBI" id="CHEBI:131766"/>
        <dbReference type="EC" id="4.1.99.22"/>
    </reaction>
</comment>
<dbReference type="InterPro" id="IPR058240">
    <property type="entry name" value="rSAM_sf"/>
</dbReference>
<dbReference type="GO" id="GO:0005525">
    <property type="term" value="F:GTP binding"/>
    <property type="evidence" value="ECO:0007669"/>
    <property type="project" value="UniProtKB-UniRule"/>
</dbReference>
<gene>
    <name evidence="12" type="primary">moaA</name>
    <name evidence="14" type="ORF">MINT15_10560</name>
</gene>
<dbReference type="OrthoDB" id="9763993at2"/>
<evidence type="ECO:0000259" key="13">
    <source>
        <dbReference type="PROSITE" id="PS51918"/>
    </source>
</evidence>
<keyword evidence="8 12" id="KW-0342">GTP-binding</keyword>
<dbReference type="PANTHER" id="PTHR22960:SF0">
    <property type="entry name" value="MOLYBDENUM COFACTOR BIOSYNTHESIS PROTEIN 1"/>
    <property type="match status" value="1"/>
</dbReference>
<dbReference type="AlphaFoldDB" id="A0A837DCS5"/>
<feature type="binding site" evidence="12">
    <location>
        <position position="39"/>
    </location>
    <ligand>
        <name>[4Fe-4S] cluster</name>
        <dbReference type="ChEBI" id="CHEBI:49883"/>
        <label>1</label>
        <note>4Fe-4S-S-AdoMet</note>
    </ligand>
</feature>
<dbReference type="GO" id="GO:0061798">
    <property type="term" value="F:GTP 3',8'-cyclase activity"/>
    <property type="evidence" value="ECO:0007669"/>
    <property type="project" value="UniProtKB-UniRule"/>
</dbReference>
<dbReference type="InterPro" id="IPR040064">
    <property type="entry name" value="MoaA-like"/>
</dbReference>
<dbReference type="InterPro" id="IPR010505">
    <property type="entry name" value="MoaA_twitch"/>
</dbReference>
<dbReference type="InterPro" id="IPR050105">
    <property type="entry name" value="MoCo_biosynth_MoaA/MoaC"/>
</dbReference>
<dbReference type="GO" id="GO:0006777">
    <property type="term" value="P:Mo-molybdopterin cofactor biosynthetic process"/>
    <property type="evidence" value="ECO:0007669"/>
    <property type="project" value="UniProtKB-UniRule"/>
</dbReference>
<dbReference type="EMBL" id="JRZE01000003">
    <property type="protein sequence ID" value="KHF44174.1"/>
    <property type="molecule type" value="Genomic_DNA"/>
</dbReference>
<dbReference type="PROSITE" id="PS51918">
    <property type="entry name" value="RADICAL_SAM"/>
    <property type="match status" value="1"/>
</dbReference>
<comment type="cofactor">
    <cofactor evidence="12">
        <name>[4Fe-4S] cluster</name>
        <dbReference type="ChEBI" id="CHEBI:49883"/>
    </cofactor>
    <text evidence="12">Binds 2 [4Fe-4S] clusters. Binds 1 [4Fe-4S] cluster coordinated with 3 cysteines and an exchangeable S-adenosyl-L-methionine and 1 [4Fe-4S] cluster coordinated with 3 cysteines and the GTP-derived substrate.</text>
</comment>
<dbReference type="SFLD" id="SFLDG01067">
    <property type="entry name" value="SPASM/twitch_domain_containing"/>
    <property type="match status" value="1"/>
</dbReference>
<dbReference type="OMA" id="QMSECFC"/>
<keyword evidence="4 12" id="KW-0479">Metal-binding</keyword>
<comment type="subunit">
    <text evidence="12">Monomer and homodimer.</text>
</comment>
<keyword evidence="3 12" id="KW-0949">S-adenosyl-L-methionine</keyword>
<comment type="pathway">
    <text evidence="12">Cofactor biosynthesis; molybdopterin biosynthesis.</text>
</comment>
<dbReference type="Proteomes" id="UP000030848">
    <property type="component" value="Unassembled WGS sequence"/>
</dbReference>